<dbReference type="SMART" id="SM00745">
    <property type="entry name" value="MIT"/>
    <property type="match status" value="2"/>
</dbReference>
<name>A0A9N9SAT5_PHACE</name>
<comment type="similarity">
    <text evidence="1">Belongs to the peptidase C2 family.</text>
</comment>
<dbReference type="Pfam" id="PF04212">
    <property type="entry name" value="MIT"/>
    <property type="match status" value="1"/>
</dbReference>
<keyword evidence="4" id="KW-0788">Thiol protease</keyword>
<protein>
    <recommendedName>
        <fullName evidence="8">Calpain catalytic domain-containing protein</fullName>
    </recommendedName>
</protein>
<dbReference type="OrthoDB" id="167576at2759"/>
<keyword evidence="10" id="KW-1185">Reference proteome</keyword>
<dbReference type="PRINTS" id="PR00704">
    <property type="entry name" value="CALPAIN"/>
</dbReference>
<feature type="domain" description="Calpain catalytic" evidence="8">
    <location>
        <begin position="239"/>
        <end position="396"/>
    </location>
</feature>
<dbReference type="InterPro" id="IPR022684">
    <property type="entry name" value="Calpain_cysteine_protease"/>
</dbReference>
<sequence>MSIPVNSLDDAVEVAKKAVKFDEEGETNIAAYYYEAAASLLEQLAPVSDSEKAEPMMASAKQYKLRANDLRMKTPNEGRIKGDMNNMMAKRCYFLLQQAIEEDEHGDKQDAIELYAKAVEYITQFPDLIQGDLKSLTLQALDRAEDLKGIKKHQPTRSSQPLHSSTANSSLHEKSTSSAKPVPKPKQAFHRASNVNLQGAGNDTYSDEEKEVLLFTSHINKRDYVPFMSIDLLEKFQYSMPFSDQAGFLTLAPKQKRDFYKFVRPEELCSDPCIVFGSVPNYLNIKQTVISDCSFVASLAVSASYEKSFGKKLVTAIIFPQSKDKQPLYNPFGKYMVKLHINGIARKVIIDDSLPIDKFGRLLCSYSSNKNEFWISLLEKAYMKVMGGYDFPGSNSVYPYLMSCNNNLNE</sequence>
<dbReference type="PANTHER" id="PTHR46143:SF1">
    <property type="entry name" value="CALPAIN-7"/>
    <property type="match status" value="1"/>
</dbReference>
<evidence type="ECO:0000256" key="5">
    <source>
        <dbReference type="PIRSR" id="PIRSR622684-1"/>
    </source>
</evidence>
<reference evidence="9" key="1">
    <citation type="submission" date="2022-01" db="EMBL/GenBank/DDBJ databases">
        <authorList>
            <person name="King R."/>
        </authorList>
    </citation>
    <scope>NUCLEOTIDE SEQUENCE</scope>
</reference>
<dbReference type="InterPro" id="IPR001300">
    <property type="entry name" value="Peptidase_C2_calpain_cat"/>
</dbReference>
<dbReference type="SUPFAM" id="SSF116846">
    <property type="entry name" value="MIT domain"/>
    <property type="match status" value="2"/>
</dbReference>
<dbReference type="InterPro" id="IPR007330">
    <property type="entry name" value="MIT_dom"/>
</dbReference>
<evidence type="ECO:0000313" key="10">
    <source>
        <dbReference type="Proteomes" id="UP001153737"/>
    </source>
</evidence>
<dbReference type="Pfam" id="PF00648">
    <property type="entry name" value="Peptidase_C2"/>
    <property type="match status" value="1"/>
</dbReference>
<dbReference type="EMBL" id="OU896707">
    <property type="protein sequence ID" value="CAG9812881.1"/>
    <property type="molecule type" value="Genomic_DNA"/>
</dbReference>
<keyword evidence="2" id="KW-0645">Protease</keyword>
<dbReference type="GO" id="GO:0006508">
    <property type="term" value="P:proteolysis"/>
    <property type="evidence" value="ECO:0007669"/>
    <property type="project" value="UniProtKB-KW"/>
</dbReference>
<evidence type="ECO:0000256" key="7">
    <source>
        <dbReference type="SAM" id="MobiDB-lite"/>
    </source>
</evidence>
<evidence type="ECO:0000256" key="3">
    <source>
        <dbReference type="ARBA" id="ARBA00022801"/>
    </source>
</evidence>
<organism evidence="9 10">
    <name type="scientific">Phaedon cochleariae</name>
    <name type="common">Mustard beetle</name>
    <dbReference type="NCBI Taxonomy" id="80249"/>
    <lineage>
        <taxon>Eukaryota</taxon>
        <taxon>Metazoa</taxon>
        <taxon>Ecdysozoa</taxon>
        <taxon>Arthropoda</taxon>
        <taxon>Hexapoda</taxon>
        <taxon>Insecta</taxon>
        <taxon>Pterygota</taxon>
        <taxon>Neoptera</taxon>
        <taxon>Endopterygota</taxon>
        <taxon>Coleoptera</taxon>
        <taxon>Polyphaga</taxon>
        <taxon>Cucujiformia</taxon>
        <taxon>Chrysomeloidea</taxon>
        <taxon>Chrysomelidae</taxon>
        <taxon>Chrysomelinae</taxon>
        <taxon>Chrysomelini</taxon>
        <taxon>Phaedon</taxon>
    </lineage>
</organism>
<keyword evidence="3" id="KW-0378">Hydrolase</keyword>
<evidence type="ECO:0000259" key="8">
    <source>
        <dbReference type="PROSITE" id="PS50203"/>
    </source>
</evidence>
<dbReference type="PANTHER" id="PTHR46143">
    <property type="entry name" value="CALPAIN-7"/>
    <property type="match status" value="1"/>
</dbReference>
<evidence type="ECO:0000256" key="2">
    <source>
        <dbReference type="ARBA" id="ARBA00022670"/>
    </source>
</evidence>
<dbReference type="InterPro" id="IPR051297">
    <property type="entry name" value="PalB/RIM13"/>
</dbReference>
<dbReference type="GO" id="GO:0004198">
    <property type="term" value="F:calcium-dependent cysteine-type endopeptidase activity"/>
    <property type="evidence" value="ECO:0007669"/>
    <property type="project" value="InterPro"/>
</dbReference>
<dbReference type="AlphaFoldDB" id="A0A9N9SAT5"/>
<evidence type="ECO:0000256" key="1">
    <source>
        <dbReference type="ARBA" id="ARBA00007623"/>
    </source>
</evidence>
<feature type="compositionally biased region" description="Polar residues" evidence="7">
    <location>
        <begin position="156"/>
        <end position="170"/>
    </location>
</feature>
<dbReference type="Gene3D" id="1.20.58.80">
    <property type="entry name" value="Phosphotransferase system, lactose/cellobiose-type IIA subunit"/>
    <property type="match status" value="2"/>
</dbReference>
<comment type="caution">
    <text evidence="6">Lacks conserved residue(s) required for the propagation of feature annotation.</text>
</comment>
<dbReference type="SMART" id="SM00230">
    <property type="entry name" value="CysPc"/>
    <property type="match status" value="1"/>
</dbReference>
<feature type="active site" evidence="5">
    <location>
        <position position="293"/>
    </location>
</feature>
<feature type="region of interest" description="Disordered" evidence="7">
    <location>
        <begin position="150"/>
        <end position="186"/>
    </location>
</feature>
<evidence type="ECO:0000256" key="6">
    <source>
        <dbReference type="PROSITE-ProRule" id="PRU00239"/>
    </source>
</evidence>
<dbReference type="Proteomes" id="UP001153737">
    <property type="component" value="Chromosome 1"/>
</dbReference>
<dbReference type="InterPro" id="IPR038765">
    <property type="entry name" value="Papain-like_cys_pep_sf"/>
</dbReference>
<proteinExistence type="inferred from homology"/>
<reference evidence="9" key="2">
    <citation type="submission" date="2022-10" db="EMBL/GenBank/DDBJ databases">
        <authorList>
            <consortium name="ENA_rothamsted_submissions"/>
            <consortium name="culmorum"/>
            <person name="King R."/>
        </authorList>
    </citation>
    <scope>NUCLEOTIDE SEQUENCE</scope>
</reference>
<evidence type="ECO:0000313" key="9">
    <source>
        <dbReference type="EMBL" id="CAG9812881.1"/>
    </source>
</evidence>
<accession>A0A9N9SAT5</accession>
<evidence type="ECO:0000256" key="4">
    <source>
        <dbReference type="ARBA" id="ARBA00022807"/>
    </source>
</evidence>
<gene>
    <name evidence="9" type="ORF">PHAECO_LOCUS1329</name>
</gene>
<dbReference type="InterPro" id="IPR036181">
    <property type="entry name" value="MIT_dom_sf"/>
</dbReference>
<dbReference type="PROSITE" id="PS50203">
    <property type="entry name" value="CALPAIN_CAT"/>
    <property type="match status" value="1"/>
</dbReference>
<dbReference type="SUPFAM" id="SSF54001">
    <property type="entry name" value="Cysteine proteinases"/>
    <property type="match status" value="1"/>
</dbReference>